<dbReference type="GeneID" id="66989283"/>
<dbReference type="RefSeq" id="XP_043151745.1">
    <property type="nucleotide sequence ID" value="XM_043295810.1"/>
</dbReference>
<dbReference type="EMBL" id="BBXM02000010">
    <property type="protein sequence ID" value="GIC94479.1"/>
    <property type="molecule type" value="Genomic_DNA"/>
</dbReference>
<reference evidence="1" key="1">
    <citation type="journal article" date="2015" name="Genome Announc.">
        <title>Draft Genome Sequence of the Pathogenic Filamentous Fungus Aspergillus udagawae Strain IFM 46973T.</title>
        <authorList>
            <person name="Kusuya Y."/>
            <person name="Takahashi-Nakaguchi A."/>
            <person name="Takahashi H."/>
            <person name="Yaguchi T."/>
        </authorList>
    </citation>
    <scope>NUCLEOTIDE SEQUENCE</scope>
    <source>
        <strain evidence="1">IFM 46973</strain>
    </source>
</reference>
<comment type="caution">
    <text evidence="1">The sequence shown here is derived from an EMBL/GenBank/DDBJ whole genome shotgun (WGS) entry which is preliminary data.</text>
</comment>
<evidence type="ECO:0000313" key="1">
    <source>
        <dbReference type="EMBL" id="GIC94479.1"/>
    </source>
</evidence>
<sequence length="120" mass="13444">MDRVKGGQLYRFLLLGDGWGFRGMHSTGGVRMNFTSTSVKATPQHPAYDHPSSPLTQLLEYVANPASQDTWCDPDICARLLVNNMVGQQERRLSVCLLMGAETIILRCGDIKWTLKEMDD</sequence>
<reference evidence="1" key="2">
    <citation type="submission" date="2021-01" db="EMBL/GenBank/DDBJ databases">
        <title>Pan-genome distribution and transcriptional activeness of fungal secondary metabolism genes in Aspergillus section Fumigati.</title>
        <authorList>
            <person name="Takahashi H."/>
            <person name="Umemura M."/>
            <person name="Ninomiya A."/>
            <person name="Kusuya Y."/>
            <person name="Urayama S."/>
            <person name="Shimizu M."/>
            <person name="Watanabe A."/>
            <person name="Kamei K."/>
            <person name="Yaguchi T."/>
            <person name="Hagiwara D."/>
        </authorList>
    </citation>
    <scope>NUCLEOTIDE SEQUENCE</scope>
    <source>
        <strain evidence="1">IFM 46973</strain>
    </source>
</reference>
<protein>
    <submittedName>
        <fullName evidence="1">Uncharacterized protein</fullName>
    </submittedName>
</protein>
<dbReference type="Proteomes" id="UP000036893">
    <property type="component" value="Unassembled WGS sequence"/>
</dbReference>
<organism evidence="1 2">
    <name type="scientific">Aspergillus udagawae</name>
    <dbReference type="NCBI Taxonomy" id="91492"/>
    <lineage>
        <taxon>Eukaryota</taxon>
        <taxon>Fungi</taxon>
        <taxon>Dikarya</taxon>
        <taxon>Ascomycota</taxon>
        <taxon>Pezizomycotina</taxon>
        <taxon>Eurotiomycetes</taxon>
        <taxon>Eurotiomycetidae</taxon>
        <taxon>Eurotiales</taxon>
        <taxon>Aspergillaceae</taxon>
        <taxon>Aspergillus</taxon>
        <taxon>Aspergillus subgen. Fumigati</taxon>
    </lineage>
</organism>
<dbReference type="AlphaFoldDB" id="A0A8E0QZZ5"/>
<gene>
    <name evidence="1" type="ORF">Aud_001807</name>
</gene>
<accession>A0A8E0QZZ5</accession>
<name>A0A8E0QZZ5_9EURO</name>
<evidence type="ECO:0000313" key="2">
    <source>
        <dbReference type="Proteomes" id="UP000036893"/>
    </source>
</evidence>
<proteinExistence type="predicted"/>